<dbReference type="EMBL" id="CABFWN010000002">
    <property type="protein sequence ID" value="VUG17990.1"/>
    <property type="molecule type" value="Genomic_DNA"/>
</dbReference>
<evidence type="ECO:0000313" key="6">
    <source>
        <dbReference type="Proteomes" id="UP000568158"/>
    </source>
</evidence>
<dbReference type="GO" id="GO:0006405">
    <property type="term" value="P:RNA export from nucleus"/>
    <property type="evidence" value="ECO:0007669"/>
    <property type="project" value="TreeGrafter"/>
</dbReference>
<dbReference type="GO" id="GO:0005634">
    <property type="term" value="C:nucleus"/>
    <property type="evidence" value="ECO:0007669"/>
    <property type="project" value="TreeGrafter"/>
</dbReference>
<dbReference type="InterPro" id="IPR011989">
    <property type="entry name" value="ARM-like"/>
</dbReference>
<sequence>MNSDGVNQIVGSLQVIYNPRSSNDDRHKAEQFLEKIKQIPESPFWGYQLALPDNKYDYVVRHYGLNLLLDAITKDYFTWDLEKKLAVRHWVVELASKASPQDPHYMKEKVAFLWVEVAKRCWGQCLVKMDTSSKPVGKSKDDGISSNHTDGKLESADTAKQAKEYSEQEKQESWSSMDSNLLELWNHGNVTKELTLIIFRTLFEDVYLLDDPIVSQRSNVLSSLCPEVVTSEEVLLMKYEPNEPLRMFAASQEGWLVRWCQLLDQCIDFLLENSATQSDPDLRSKCSTYTSFATKILEVFKTSLYWILPVAFRQVGILAKLSSLLKVGNVKIQTLSIDCFQVLFTRSYSEEEDFNEIVGSIFSTDGLAMLFKLYKLINLNPDDIDEIRYTLLKKLVEMIVGLSEYLQATSGSQSFALPKNVDIVNYYKLVLETTKHESLVVSGLSLQFWCSVLRIDELSAKHEFEQVMPELLEVSANHLINYADYDPDCVANKYLEIDFENQPEHTTFLTNYHKLNDDIVRIIVCKKPKEGLQWLANRLNQFYSSSLGVESLNNNSLTYKDKGSEPFIWGYAQLVTIEACVRGISRWLIWYTGSNFDDEKAFLIHEVDDLCKTLLTIEIEDPVLLRKQIQTLVQFTPLLKDVSGTMFKVLEKVMTSCTFEYPDNADDDERELIRDLRTSGGTELNRLAYLMPESLKSILPQLEEAIAGILQSGKLSQHESVAFKSFLLVVSQRSSIDNKAERFSRIVDPELLAWSDPATEKGLLELHWFMERLGIVKIAKYFQSRGITANTNLLEAPMDEPGRQLKNELKEQWSSIFPIRATRIFIQYSIEKLDHRSTTYKDLLKLWKPRVKPILPHILQLIYQIQAYHNPSNWADLPSEVQSFVKYSCMERFWQQGVSIQSKESFMDESVKAMHTLRDFADSVGHIVRYTREYAYLTISSISELEETLYEIPNSASLLWKALTGESVGITLHSWRHMLNLVIRNVIKNCPLNYIDTFMAELIPQMLNTIDSLLMSRWNIVYRKGLQLEGNESDAQLSEEMMEEHMLRQLTAVVDRMLIDLVGQQSPSNLKERQLRTRKLIFGNLVLLAPLLTLLCHIIEIKDTRCSFNAILIVKHMLPDLIALEDSEVDKFMSENLIHTLLTVLTDKFFADVHPEAAYALTILYMGLRYKSSYPAVVLQQILNLETKELQQFEALLADCKKLRQRRNCFLELISNSQKKINGETGDDEEAKRRERRKRLDASRRSKRNTNGGSLMDDPFSENNALSTLFGDE</sequence>
<evidence type="ECO:0000313" key="3">
    <source>
        <dbReference type="EMBL" id="KAF6010160.1"/>
    </source>
</evidence>
<dbReference type="Proteomes" id="UP000478008">
    <property type="component" value="Unassembled WGS sequence"/>
</dbReference>
<keyword evidence="5" id="KW-1185">Reference proteome</keyword>
<dbReference type="InterPro" id="IPR045065">
    <property type="entry name" value="XPO1/5"/>
</dbReference>
<proteinExistence type="predicted"/>
<dbReference type="Pfam" id="PF19273">
    <property type="entry name" value="Exportin-5"/>
    <property type="match status" value="1"/>
</dbReference>
<dbReference type="PANTHER" id="PTHR11223:SF3">
    <property type="entry name" value="EXPORTIN-5"/>
    <property type="match status" value="1"/>
</dbReference>
<feature type="domain" description="Exportin-5 C-terminal" evidence="2">
    <location>
        <begin position="388"/>
        <end position="1216"/>
    </location>
</feature>
<evidence type="ECO:0000313" key="5">
    <source>
        <dbReference type="Proteomes" id="UP000478008"/>
    </source>
</evidence>
<reference evidence="4 5" key="1">
    <citation type="submission" date="2019-07" db="EMBL/GenBank/DDBJ databases">
        <authorList>
            <person name="Friedrich A."/>
            <person name="Schacherer J."/>
        </authorList>
    </citation>
    <scope>NUCLEOTIDE SEQUENCE [LARGE SCALE GENOMIC DNA]</scope>
</reference>
<dbReference type="GO" id="GO:0005049">
    <property type="term" value="F:nuclear export signal receptor activity"/>
    <property type="evidence" value="ECO:0007669"/>
    <property type="project" value="InterPro"/>
</dbReference>
<feature type="compositionally biased region" description="Basic and acidic residues" evidence="1">
    <location>
        <begin position="1230"/>
        <end position="1244"/>
    </location>
</feature>
<feature type="compositionally biased region" description="Basic and acidic residues" evidence="1">
    <location>
        <begin position="138"/>
        <end position="172"/>
    </location>
</feature>
<gene>
    <name evidence="4" type="primary">MSN5</name>
    <name evidence="4" type="ORF">DEBR0S2_21066G</name>
    <name evidence="3" type="ORF">HII12_003036</name>
</gene>
<dbReference type="SUPFAM" id="SSF48371">
    <property type="entry name" value="ARM repeat"/>
    <property type="match status" value="1"/>
</dbReference>
<dbReference type="PANTHER" id="PTHR11223">
    <property type="entry name" value="EXPORTIN 1/5"/>
    <property type="match status" value="1"/>
</dbReference>
<dbReference type="GO" id="GO:0005737">
    <property type="term" value="C:cytoplasm"/>
    <property type="evidence" value="ECO:0007669"/>
    <property type="project" value="TreeGrafter"/>
</dbReference>
<dbReference type="InterPro" id="IPR045478">
    <property type="entry name" value="Exportin-5_C"/>
</dbReference>
<dbReference type="Proteomes" id="UP000568158">
    <property type="component" value="Unassembled WGS sequence"/>
</dbReference>
<accession>A0A7D9CYR8</accession>
<protein>
    <submittedName>
        <fullName evidence="4">DEBR0S2_21066g1_1</fullName>
    </submittedName>
</protein>
<dbReference type="GO" id="GO:0042565">
    <property type="term" value="C:RNA nuclear export complex"/>
    <property type="evidence" value="ECO:0007669"/>
    <property type="project" value="TreeGrafter"/>
</dbReference>
<organism evidence="4 5">
    <name type="scientific">Dekkera bruxellensis</name>
    <name type="common">Brettanomyces custersii</name>
    <dbReference type="NCBI Taxonomy" id="5007"/>
    <lineage>
        <taxon>Eukaryota</taxon>
        <taxon>Fungi</taxon>
        <taxon>Dikarya</taxon>
        <taxon>Ascomycota</taxon>
        <taxon>Saccharomycotina</taxon>
        <taxon>Pichiomycetes</taxon>
        <taxon>Pichiales</taxon>
        <taxon>Pichiaceae</taxon>
        <taxon>Brettanomyces</taxon>
    </lineage>
</organism>
<reference evidence="3 6" key="2">
    <citation type="journal article" date="2020" name="Appl. Microbiol. Biotechnol.">
        <title>Targeted gene deletion in Brettanomyces bruxellensis with an expression-free CRISPR-Cas9 system.</title>
        <authorList>
            <person name="Varela C."/>
            <person name="Bartel C."/>
            <person name="Onetto C."/>
            <person name="Borneman A."/>
        </authorList>
    </citation>
    <scope>NUCLEOTIDE SEQUENCE [LARGE SCALE GENOMIC DNA]</scope>
    <source>
        <strain evidence="3 6">AWRI1613</strain>
    </source>
</reference>
<dbReference type="GO" id="GO:0006611">
    <property type="term" value="P:protein export from nucleus"/>
    <property type="evidence" value="ECO:0007669"/>
    <property type="project" value="InterPro"/>
</dbReference>
<dbReference type="Gene3D" id="1.25.10.10">
    <property type="entry name" value="Leucine-rich Repeat Variant"/>
    <property type="match status" value="1"/>
</dbReference>
<evidence type="ECO:0000313" key="4">
    <source>
        <dbReference type="EMBL" id="VUG17990.1"/>
    </source>
</evidence>
<evidence type="ECO:0000259" key="2">
    <source>
        <dbReference type="Pfam" id="PF19273"/>
    </source>
</evidence>
<feature type="region of interest" description="Disordered" evidence="1">
    <location>
        <begin position="131"/>
        <end position="172"/>
    </location>
</feature>
<name>A0A7D9CYR8_DEKBR</name>
<dbReference type="AlphaFoldDB" id="A0A7D9CYR8"/>
<evidence type="ECO:0000256" key="1">
    <source>
        <dbReference type="SAM" id="MobiDB-lite"/>
    </source>
</evidence>
<feature type="region of interest" description="Disordered" evidence="1">
    <location>
        <begin position="1221"/>
        <end position="1273"/>
    </location>
</feature>
<dbReference type="GO" id="GO:0003723">
    <property type="term" value="F:RNA binding"/>
    <property type="evidence" value="ECO:0007669"/>
    <property type="project" value="TreeGrafter"/>
</dbReference>
<dbReference type="InterPro" id="IPR016024">
    <property type="entry name" value="ARM-type_fold"/>
</dbReference>
<dbReference type="EMBL" id="JABCYN010000029">
    <property type="protein sequence ID" value="KAF6010160.1"/>
    <property type="molecule type" value="Genomic_DNA"/>
</dbReference>